<feature type="binding site" evidence="9">
    <location>
        <position position="245"/>
    </location>
    <ligand>
        <name>Ca(2+)</name>
        <dbReference type="ChEBI" id="CHEBI:29108"/>
        <label>2</label>
    </ligand>
</feature>
<dbReference type="EC" id="1.11.1.-" evidence="12"/>
<feature type="binding site" evidence="9">
    <location>
        <position position="247"/>
    </location>
    <ligand>
        <name>Ca(2+)</name>
        <dbReference type="ChEBI" id="CHEBI:29108"/>
        <label>2</label>
    </ligand>
</feature>
<feature type="binding site" evidence="9">
    <location>
        <position position="120"/>
    </location>
    <ligand>
        <name>Ca(2+)</name>
        <dbReference type="ChEBI" id="CHEBI:29108"/>
        <label>1</label>
    </ligand>
</feature>
<keyword evidence="6 9" id="KW-0408">Iron</keyword>
<accession>A0A2C5YNZ2</accession>
<feature type="active site" description="Proton acceptor" evidence="8">
    <location>
        <position position="102"/>
    </location>
</feature>
<dbReference type="PRINTS" id="PR00462">
    <property type="entry name" value="LIGNINASE"/>
</dbReference>
<evidence type="ECO:0000256" key="4">
    <source>
        <dbReference type="ARBA" id="ARBA00022723"/>
    </source>
</evidence>
<evidence type="ECO:0000259" key="13">
    <source>
        <dbReference type="PROSITE" id="PS50873"/>
    </source>
</evidence>
<comment type="similarity">
    <text evidence="1 12">Belongs to the peroxidase family. Ligninase subfamily.</text>
</comment>
<dbReference type="FunFam" id="1.10.520.10:FF:000021">
    <property type="entry name" value="Peroxidase"/>
    <property type="match status" value="1"/>
</dbReference>
<keyword evidence="2 12" id="KW-0575">Peroxidase</keyword>
<keyword evidence="4 9" id="KW-0479">Metal-binding</keyword>
<protein>
    <recommendedName>
        <fullName evidence="12">Peroxidase</fullName>
        <ecNumber evidence="12">1.11.1.-</ecNumber>
    </recommendedName>
</protein>
<evidence type="ECO:0000256" key="9">
    <source>
        <dbReference type="PIRSR" id="PIRSR601621-2"/>
    </source>
</evidence>
<dbReference type="Pfam" id="PF00141">
    <property type="entry name" value="peroxidase"/>
    <property type="match status" value="1"/>
</dbReference>
<feature type="binding site" evidence="9">
    <location>
        <position position="103"/>
    </location>
    <ligand>
        <name>Ca(2+)</name>
        <dbReference type="ChEBI" id="CHEBI:29108"/>
        <label>1</label>
    </ligand>
</feature>
<proteinExistence type="inferred from homology"/>
<feature type="binding site" evidence="9">
    <location>
        <position position="118"/>
    </location>
    <ligand>
        <name>Ca(2+)</name>
        <dbReference type="ChEBI" id="CHEBI:29108"/>
        <label>1</label>
    </ligand>
</feature>
<evidence type="ECO:0000256" key="10">
    <source>
        <dbReference type="PIRSR" id="PIRSR601621-3"/>
    </source>
</evidence>
<feature type="disulfide bond" evidence="11">
    <location>
        <begin position="89"/>
        <end position="172"/>
    </location>
</feature>
<dbReference type="AlphaFoldDB" id="A0A2C5YNZ2"/>
<dbReference type="OrthoDB" id="2113341at2759"/>
<evidence type="ECO:0000256" key="12">
    <source>
        <dbReference type="RuleBase" id="RU363051"/>
    </source>
</evidence>
<name>A0A2C5YNZ2_9HYPO</name>
<feature type="disulfide bond" evidence="11">
    <location>
        <begin position="68"/>
        <end position="322"/>
    </location>
</feature>
<dbReference type="PROSITE" id="PS50873">
    <property type="entry name" value="PEROXIDASE_4"/>
    <property type="match status" value="1"/>
</dbReference>
<dbReference type="SUPFAM" id="SSF48113">
    <property type="entry name" value="Heme-dependent peroxidases"/>
    <property type="match status" value="1"/>
</dbReference>
<dbReference type="Gene3D" id="1.10.420.10">
    <property type="entry name" value="Peroxidase, domain 2"/>
    <property type="match status" value="1"/>
</dbReference>
<evidence type="ECO:0000256" key="2">
    <source>
        <dbReference type="ARBA" id="ARBA00022559"/>
    </source>
</evidence>
<dbReference type="InterPro" id="IPR010255">
    <property type="entry name" value="Haem_peroxidase_sf"/>
</dbReference>
<dbReference type="PRINTS" id="PR00458">
    <property type="entry name" value="PEROXIDASE"/>
</dbReference>
<evidence type="ECO:0000256" key="5">
    <source>
        <dbReference type="ARBA" id="ARBA00023002"/>
    </source>
</evidence>
<keyword evidence="3 9" id="KW-0349">Heme</keyword>
<feature type="site" description="Transition state stabilizer" evidence="10">
    <location>
        <position position="98"/>
    </location>
</feature>
<dbReference type="GO" id="GO:0020037">
    <property type="term" value="F:heme binding"/>
    <property type="evidence" value="ECO:0007669"/>
    <property type="project" value="UniProtKB-UniRule"/>
</dbReference>
<feature type="domain" description="Plant heme peroxidase family profile" evidence="13">
    <location>
        <begin position="78"/>
        <end position="287"/>
    </location>
</feature>
<comment type="cofactor">
    <cofactor evidence="9 12">
        <name>Ca(2+)</name>
        <dbReference type="ChEBI" id="CHEBI:29108"/>
    </cofactor>
    <text evidence="9 12">Binds 2 calcium ions per subunit.</text>
</comment>
<keyword evidence="9 12" id="KW-0106">Calcium</keyword>
<dbReference type="GO" id="GO:0042744">
    <property type="term" value="P:hydrogen peroxide catabolic process"/>
    <property type="evidence" value="ECO:0007669"/>
    <property type="project" value="TreeGrafter"/>
</dbReference>
<keyword evidence="7" id="KW-0325">Glycoprotein</keyword>
<dbReference type="InterPro" id="IPR019794">
    <property type="entry name" value="Peroxidases_AS"/>
</dbReference>
<gene>
    <name evidence="14" type="ORF">CDD82_7752</name>
</gene>
<evidence type="ECO:0000256" key="1">
    <source>
        <dbReference type="ARBA" id="ARBA00006089"/>
    </source>
</evidence>
<feature type="binding site" description="axial binding residue" evidence="9">
    <location>
        <position position="227"/>
    </location>
    <ligand>
        <name>heme b</name>
        <dbReference type="ChEBI" id="CHEBI:60344"/>
    </ligand>
    <ligandPart>
        <name>Fe</name>
        <dbReference type="ChEBI" id="CHEBI:18248"/>
    </ligandPart>
</feature>
<comment type="caution">
    <text evidence="14">The sequence shown here is derived from an EMBL/GenBank/DDBJ whole genome shotgun (WGS) entry which is preliminary data.</text>
</comment>
<dbReference type="PANTHER" id="PTHR31356">
    <property type="entry name" value="THYLAKOID LUMENAL 29 KDA PROTEIN, CHLOROPLASTIC-RELATED"/>
    <property type="match status" value="1"/>
</dbReference>
<dbReference type="PROSITE" id="PS00436">
    <property type="entry name" value="PEROXIDASE_2"/>
    <property type="match status" value="1"/>
</dbReference>
<dbReference type="Gene3D" id="1.10.520.10">
    <property type="match status" value="1"/>
</dbReference>
<evidence type="ECO:0000256" key="3">
    <source>
        <dbReference type="ARBA" id="ARBA00022617"/>
    </source>
</evidence>
<sequence>MESLLSRAPLQARSTQLIGDLATLSDSQLSATGQSIRAILNGSASGLDSTSSYAPPPQDSPACAADTCCIYAHIANAMRSAMLDASGQCNNLARASLRLGFHDASGWSSKTGPTGGADGSVVLAGECESRPENRGLQDTCRQMREWHNAYRPYGVSMADLIQLAANVGTVVCPLGPRVRTFVGRQDCSQPAPEGNIPDPRHSVDKILAMFQDKTISPAGLVALVGAHTASKQDFFDPASAGASQDTTPHIWDTAFYGNTLQEPAPQGIVRFDSDVGLSRDPRTSASWRGFQGAQGFWAFAYGQEYVRLSLLGVPNINSLTECTKVLPPFIGTIPPGVDTN</sequence>
<dbReference type="PANTHER" id="PTHR31356:SF66">
    <property type="entry name" value="CATALASE-PEROXIDASE"/>
    <property type="match status" value="1"/>
</dbReference>
<dbReference type="GO" id="GO:0000302">
    <property type="term" value="P:response to reactive oxygen species"/>
    <property type="evidence" value="ECO:0007669"/>
    <property type="project" value="TreeGrafter"/>
</dbReference>
<organism evidence="14 15">
    <name type="scientific">Ophiocordyceps australis</name>
    <dbReference type="NCBI Taxonomy" id="1399860"/>
    <lineage>
        <taxon>Eukaryota</taxon>
        <taxon>Fungi</taxon>
        <taxon>Dikarya</taxon>
        <taxon>Ascomycota</taxon>
        <taxon>Pezizomycotina</taxon>
        <taxon>Sordariomycetes</taxon>
        <taxon>Hypocreomycetidae</taxon>
        <taxon>Hypocreales</taxon>
        <taxon>Ophiocordycipitaceae</taxon>
        <taxon>Ophiocordyceps</taxon>
    </lineage>
</organism>
<evidence type="ECO:0000256" key="6">
    <source>
        <dbReference type="ARBA" id="ARBA00023004"/>
    </source>
</evidence>
<feature type="binding site" evidence="9">
    <location>
        <position position="228"/>
    </location>
    <ligand>
        <name>Ca(2+)</name>
        <dbReference type="ChEBI" id="CHEBI:29108"/>
        <label>2</label>
    </ligand>
</feature>
<dbReference type="GO" id="GO:0034599">
    <property type="term" value="P:cellular response to oxidative stress"/>
    <property type="evidence" value="ECO:0007669"/>
    <property type="project" value="InterPro"/>
</dbReference>
<dbReference type="EMBL" id="NJEU01000937">
    <property type="protein sequence ID" value="PHH69446.1"/>
    <property type="molecule type" value="Genomic_DNA"/>
</dbReference>
<keyword evidence="11" id="KW-1015">Disulfide bond</keyword>
<dbReference type="GO" id="GO:0046872">
    <property type="term" value="F:metal ion binding"/>
    <property type="evidence" value="ECO:0007669"/>
    <property type="project" value="UniProtKB-UniRule"/>
</dbReference>
<evidence type="ECO:0000256" key="11">
    <source>
        <dbReference type="PIRSR" id="PIRSR601621-4"/>
    </source>
</evidence>
<keyword evidence="15" id="KW-1185">Reference proteome</keyword>
<dbReference type="InterPro" id="IPR002016">
    <property type="entry name" value="Haem_peroxidase"/>
</dbReference>
<evidence type="ECO:0000256" key="8">
    <source>
        <dbReference type="PIRSR" id="PIRSR601621-1"/>
    </source>
</evidence>
<dbReference type="GO" id="GO:0004601">
    <property type="term" value="F:peroxidase activity"/>
    <property type="evidence" value="ECO:0007669"/>
    <property type="project" value="UniProtKB-KW"/>
</dbReference>
<evidence type="ECO:0000313" key="14">
    <source>
        <dbReference type="EMBL" id="PHH69446.1"/>
    </source>
</evidence>
<evidence type="ECO:0000313" key="15">
    <source>
        <dbReference type="Proteomes" id="UP000224854"/>
    </source>
</evidence>
<keyword evidence="5 12" id="KW-0560">Oxidoreductase</keyword>
<dbReference type="Proteomes" id="UP000224854">
    <property type="component" value="Unassembled WGS sequence"/>
</dbReference>
<evidence type="ECO:0000256" key="7">
    <source>
        <dbReference type="ARBA" id="ARBA00023180"/>
    </source>
</evidence>
<dbReference type="InterPro" id="IPR044831">
    <property type="entry name" value="Ccp1-like"/>
</dbReference>
<dbReference type="InterPro" id="IPR001621">
    <property type="entry name" value="Ligninase"/>
</dbReference>
<comment type="cofactor">
    <cofactor evidence="9">
        <name>heme b</name>
        <dbReference type="ChEBI" id="CHEBI:60344"/>
    </cofactor>
    <text evidence="9">Binds 1 heme b (iron(II)-protoporphyrin IX) group per subunit.</text>
</comment>
<feature type="binding site" evidence="9">
    <location>
        <position position="116"/>
    </location>
    <ligand>
        <name>Ca(2+)</name>
        <dbReference type="ChEBI" id="CHEBI:29108"/>
        <label>1</label>
    </ligand>
</feature>
<reference evidence="14 15" key="1">
    <citation type="submission" date="2017-06" db="EMBL/GenBank/DDBJ databases">
        <title>Ant-infecting Ophiocordyceps genomes reveal a high diversity of potential behavioral manipulation genes and a possible major role for enterotoxins.</title>
        <authorList>
            <person name="De Bekker C."/>
            <person name="Evans H.C."/>
            <person name="Brachmann A."/>
            <person name="Hughes D.P."/>
        </authorList>
    </citation>
    <scope>NUCLEOTIDE SEQUENCE [LARGE SCALE GENOMIC DNA]</scope>
    <source>
        <strain evidence="14 15">1348a</strain>
    </source>
</reference>
<feature type="binding site" evidence="9">
    <location>
        <position position="252"/>
    </location>
    <ligand>
        <name>Ca(2+)</name>
        <dbReference type="ChEBI" id="CHEBI:29108"/>
        <label>2</label>
    </ligand>
</feature>